<dbReference type="CDD" id="cd03495">
    <property type="entry name" value="SQR_TypeC_SdhD_like"/>
    <property type="match status" value="1"/>
</dbReference>
<dbReference type="NCBIfam" id="TIGR02968">
    <property type="entry name" value="succ_dehyd_anc"/>
    <property type="match status" value="1"/>
</dbReference>
<dbReference type="Pfam" id="PF01127">
    <property type="entry name" value="Sdh_cyt"/>
    <property type="match status" value="1"/>
</dbReference>
<keyword evidence="5" id="KW-0813">Transport</keyword>
<evidence type="ECO:0000256" key="14">
    <source>
        <dbReference type="SAM" id="Phobius"/>
    </source>
</evidence>
<keyword evidence="12" id="KW-0408">Iron</keyword>
<keyword evidence="9" id="KW-0479">Metal-binding</keyword>
<proteinExistence type="predicted"/>
<keyword evidence="6" id="KW-0816">Tricarboxylic acid cycle</keyword>
<evidence type="ECO:0000256" key="10">
    <source>
        <dbReference type="ARBA" id="ARBA00022982"/>
    </source>
</evidence>
<dbReference type="UniPathway" id="UPA00223"/>
<keyword evidence="11 14" id="KW-1133">Transmembrane helix</keyword>
<comment type="cofactor">
    <cofactor evidence="1">
        <name>heme</name>
        <dbReference type="ChEBI" id="CHEBI:30413"/>
    </cofactor>
</comment>
<dbReference type="GO" id="GO:0020037">
    <property type="term" value="F:heme binding"/>
    <property type="evidence" value="ECO:0007669"/>
    <property type="project" value="InterPro"/>
</dbReference>
<keyword evidence="7" id="KW-0349">Heme</keyword>
<dbReference type="InterPro" id="IPR034804">
    <property type="entry name" value="SQR/QFR_C/D"/>
</dbReference>
<comment type="subcellular location">
    <subcellularLocation>
        <location evidence="3">Membrane</location>
        <topology evidence="3">Multi-pass membrane protein</topology>
    </subcellularLocation>
</comment>
<comment type="caution">
    <text evidence="15">The sequence shown here is derived from an EMBL/GenBank/DDBJ whole genome shotgun (WGS) entry which is preliminary data.</text>
</comment>
<keyword evidence="13 14" id="KW-0472">Membrane</keyword>
<evidence type="ECO:0000256" key="4">
    <source>
        <dbReference type="ARBA" id="ARBA00005163"/>
    </source>
</evidence>
<dbReference type="GO" id="GO:0016020">
    <property type="term" value="C:membrane"/>
    <property type="evidence" value="ECO:0007669"/>
    <property type="project" value="UniProtKB-SubCell"/>
</dbReference>
<organism evidence="15">
    <name type="scientific">mine drainage metagenome</name>
    <dbReference type="NCBI Taxonomy" id="410659"/>
    <lineage>
        <taxon>unclassified sequences</taxon>
        <taxon>metagenomes</taxon>
        <taxon>ecological metagenomes</taxon>
    </lineage>
</organism>
<evidence type="ECO:0000256" key="8">
    <source>
        <dbReference type="ARBA" id="ARBA00022692"/>
    </source>
</evidence>
<evidence type="ECO:0000256" key="7">
    <source>
        <dbReference type="ARBA" id="ARBA00022617"/>
    </source>
</evidence>
<evidence type="ECO:0000256" key="11">
    <source>
        <dbReference type="ARBA" id="ARBA00022989"/>
    </source>
</evidence>
<comment type="function">
    <text evidence="2">Membrane-anchoring subunit of succinate dehydrogenase (SDH).</text>
</comment>
<accession>T1BB39</accession>
<protein>
    <submittedName>
        <fullName evidence="15">Succinate dehydrogenase, hydrophobic membrane anchor</fullName>
    </submittedName>
</protein>
<evidence type="ECO:0000256" key="5">
    <source>
        <dbReference type="ARBA" id="ARBA00022448"/>
    </source>
</evidence>
<dbReference type="Gene3D" id="1.20.1300.10">
    <property type="entry name" value="Fumarate reductase/succinate dehydrogenase, transmembrane subunit"/>
    <property type="match status" value="1"/>
</dbReference>
<keyword evidence="10" id="KW-0249">Electron transport</keyword>
<feature type="transmembrane region" description="Helical" evidence="14">
    <location>
        <begin position="61"/>
        <end position="80"/>
    </location>
</feature>
<name>T1BB39_9ZZZZ</name>
<dbReference type="EMBL" id="AUZX01006050">
    <property type="protein sequence ID" value="EQD65688.1"/>
    <property type="molecule type" value="Genomic_DNA"/>
</dbReference>
<sequence length="162" mass="18285">MNDLRNPLQRARGLGSAKEGVNHWWRQRITALALFFLGLWFMALVLLLLHGDYTSVHATLADPLNAVLMLVFIIALFWHMQLGLQVVIEDYVHTRWLGVVLQIAVRFYAVGRAAGGARRAAHRFGTLRPWKATRSSNTSSMSSWSAPVDRVCAPRLAWPPRV</sequence>
<dbReference type="InterPro" id="IPR000701">
    <property type="entry name" value="SuccDH_FuR_B_TM-su"/>
</dbReference>
<gene>
    <name evidence="15" type="ORF">B1A_08468</name>
</gene>
<evidence type="ECO:0000256" key="3">
    <source>
        <dbReference type="ARBA" id="ARBA00004141"/>
    </source>
</evidence>
<keyword evidence="8 14" id="KW-0812">Transmembrane</keyword>
<evidence type="ECO:0000313" key="15">
    <source>
        <dbReference type="EMBL" id="EQD65688.1"/>
    </source>
</evidence>
<feature type="transmembrane region" description="Helical" evidence="14">
    <location>
        <begin position="29"/>
        <end position="49"/>
    </location>
</feature>
<evidence type="ECO:0000256" key="13">
    <source>
        <dbReference type="ARBA" id="ARBA00023136"/>
    </source>
</evidence>
<reference evidence="15" key="2">
    <citation type="journal article" date="2014" name="ISME J.">
        <title>Microbial stratification in low pH oxic and suboxic macroscopic growths along an acid mine drainage.</title>
        <authorList>
            <person name="Mendez-Garcia C."/>
            <person name="Mesa V."/>
            <person name="Sprenger R.R."/>
            <person name="Richter M."/>
            <person name="Diez M.S."/>
            <person name="Solano J."/>
            <person name="Bargiela R."/>
            <person name="Golyshina O.V."/>
            <person name="Manteca A."/>
            <person name="Ramos J.L."/>
            <person name="Gallego J.R."/>
            <person name="Llorente I."/>
            <person name="Martins Dos Santos V.A."/>
            <person name="Jensen O.N."/>
            <person name="Pelaez A.I."/>
            <person name="Sanchez J."/>
            <person name="Ferrer M."/>
        </authorList>
    </citation>
    <scope>NUCLEOTIDE SEQUENCE</scope>
</reference>
<evidence type="ECO:0000256" key="6">
    <source>
        <dbReference type="ARBA" id="ARBA00022532"/>
    </source>
</evidence>
<dbReference type="InterPro" id="IPR014312">
    <property type="entry name" value="Succ_DH_anchor"/>
</dbReference>
<evidence type="ECO:0000256" key="2">
    <source>
        <dbReference type="ARBA" id="ARBA00004050"/>
    </source>
</evidence>
<comment type="pathway">
    <text evidence="4">Carbohydrate metabolism; tricarboxylic acid cycle.</text>
</comment>
<evidence type="ECO:0000256" key="1">
    <source>
        <dbReference type="ARBA" id="ARBA00001971"/>
    </source>
</evidence>
<dbReference type="GO" id="GO:0006099">
    <property type="term" value="P:tricarboxylic acid cycle"/>
    <property type="evidence" value="ECO:0007669"/>
    <property type="project" value="UniProtKB-UniPathway"/>
</dbReference>
<evidence type="ECO:0000256" key="9">
    <source>
        <dbReference type="ARBA" id="ARBA00022723"/>
    </source>
</evidence>
<evidence type="ECO:0000256" key="12">
    <source>
        <dbReference type="ARBA" id="ARBA00023004"/>
    </source>
</evidence>
<dbReference type="GO" id="GO:0046872">
    <property type="term" value="F:metal ion binding"/>
    <property type="evidence" value="ECO:0007669"/>
    <property type="project" value="UniProtKB-KW"/>
</dbReference>
<dbReference type="AlphaFoldDB" id="T1BB39"/>
<reference evidence="15" key="1">
    <citation type="submission" date="2013-08" db="EMBL/GenBank/DDBJ databases">
        <authorList>
            <person name="Mendez C."/>
            <person name="Richter M."/>
            <person name="Ferrer M."/>
            <person name="Sanchez J."/>
        </authorList>
    </citation>
    <scope>NUCLEOTIDE SEQUENCE</scope>
</reference>
<dbReference type="SUPFAM" id="SSF81343">
    <property type="entry name" value="Fumarate reductase respiratory complex transmembrane subunits"/>
    <property type="match status" value="1"/>
</dbReference>